<dbReference type="NCBIfam" id="NF035939">
    <property type="entry name" value="TIM_EboE"/>
    <property type="match status" value="1"/>
</dbReference>
<dbReference type="GO" id="GO:0016853">
    <property type="term" value="F:isomerase activity"/>
    <property type="evidence" value="ECO:0007669"/>
    <property type="project" value="UniProtKB-KW"/>
</dbReference>
<dbReference type="InterPro" id="IPR036237">
    <property type="entry name" value="Xyl_isomerase-like_sf"/>
</dbReference>
<dbReference type="Gene3D" id="3.20.20.150">
    <property type="entry name" value="Divalent-metal-dependent TIM barrel enzymes"/>
    <property type="match status" value="1"/>
</dbReference>
<accession>A0A5M6CWT0</accession>
<protein>
    <submittedName>
        <fullName evidence="1">Xylose isomerase</fullName>
    </submittedName>
</protein>
<dbReference type="Proteomes" id="UP000323426">
    <property type="component" value="Unassembled WGS sequence"/>
</dbReference>
<keyword evidence="2" id="KW-1185">Reference proteome</keyword>
<proteinExistence type="predicted"/>
<organism evidence="1 2">
    <name type="scientific">Adhaeribacter rhizoryzae</name>
    <dbReference type="NCBI Taxonomy" id="2607907"/>
    <lineage>
        <taxon>Bacteria</taxon>
        <taxon>Pseudomonadati</taxon>
        <taxon>Bacteroidota</taxon>
        <taxon>Cytophagia</taxon>
        <taxon>Cytophagales</taxon>
        <taxon>Hymenobacteraceae</taxon>
        <taxon>Adhaeribacter</taxon>
    </lineage>
</organism>
<dbReference type="EMBL" id="VWSF01000039">
    <property type="protein sequence ID" value="KAA5538840.1"/>
    <property type="molecule type" value="Genomic_DNA"/>
</dbReference>
<sequence length="407" mass="47263">MNIGKGYHLTYCTNIHPGESWAAVFESLKTYLLPLKENISPDKPFGIGLRLSDRASQELEQENNLPEFKNWLYDNGLYVHIINGFPFGNFHRSVVKDDVHQPDWTTPERLNYTKRLARILSFLLPEELDGGISTSPLSYKPWLGDDAAKTEEVFRQCTQQLAVLVEDLYHRRSHTGKLIHLDIEPEPDGLLENGTEFLNYYDQWLLPQVTDYLQSRLGMSQAMATETLKTHIRLCYDVCHFALTYEEPEAVFNQLEKRGIKVGRVQLSAALKADLPANPSNREELARQFEQFSESTYLHQVLVRNQNGTISHYPDLPQALEHFNDPEAVEWRSHFHVPIFLDRYNQLQSTQSEIVKVLRLLEAKQVTKYLEVETYTWKVLPPEIKQELGASIQRELKWVLQHFNVQE</sequence>
<dbReference type="SUPFAM" id="SSF51658">
    <property type="entry name" value="Xylose isomerase-like"/>
    <property type="match status" value="1"/>
</dbReference>
<dbReference type="AlphaFoldDB" id="A0A5M6CWT0"/>
<evidence type="ECO:0000313" key="1">
    <source>
        <dbReference type="EMBL" id="KAA5538840.1"/>
    </source>
</evidence>
<reference evidence="1 2" key="1">
    <citation type="submission" date="2019-09" db="EMBL/GenBank/DDBJ databases">
        <title>Genome sequence and assembly of Adhaeribacter sp.</title>
        <authorList>
            <person name="Chhetri G."/>
        </authorList>
    </citation>
    <scope>NUCLEOTIDE SEQUENCE [LARGE SCALE GENOMIC DNA]</scope>
    <source>
        <strain evidence="1 2">DK36</strain>
    </source>
</reference>
<gene>
    <name evidence="1" type="ORF">F0145_25585</name>
</gene>
<comment type="caution">
    <text evidence="1">The sequence shown here is derived from an EMBL/GenBank/DDBJ whole genome shotgun (WGS) entry which is preliminary data.</text>
</comment>
<keyword evidence="1" id="KW-0413">Isomerase</keyword>
<evidence type="ECO:0000313" key="2">
    <source>
        <dbReference type="Proteomes" id="UP000323426"/>
    </source>
</evidence>
<dbReference type="RefSeq" id="WP_150093457.1">
    <property type="nucleotide sequence ID" value="NZ_VWSF01000039.1"/>
</dbReference>
<name>A0A5M6CWT0_9BACT</name>